<dbReference type="InterPro" id="IPR032675">
    <property type="entry name" value="LRR_dom_sf"/>
</dbReference>
<sequence>MLTNKVRSRQPSLEDRISLLRHEPFAYSLEEVVALLQAWDLHQSVRRPTRASLQRSIISDFSLDLSGQRYKNLIKGFTSPIRRLPTELLLIIFDYACDRNLLRCVDSKRLSSSLSCLPVLSIGSTCIQWCGLAVLTPTLWTRITVKIAFKEAWGSFGRVVERRVKNLKLLLQLFLGRSKNSPLIVNLIVTGKNYWVPAPAIQLLLQHCQRWETFRYEGDSPVSDHINDGDLHLDILRDIYINTQSYWSSSIKVFTHAPNLTSMTGPSIAELSISRSITTLDVCFNRQFLQSLLTIADNCPKLTNLVLRELPGNPFDSPNRPCHRRTLDHLHTFRICLHERGYSYTEMLNCILEVFSIPSLTELEIIPALPGHGYSCVWPSKLFCSFLDISSCQITKLVLQGVRISTEDLIPALHSLPSIIYLHISDQLLAADHSPITGKFIRNLEWPRNHDSSHPPLVPKLCLLRLEFCGNSFDNAAFSNTVISRRMPDERQVEGLRVECLQTVILCFFARQVDDNVYEPLRPMQRKGMTLAVTGMTKVPERERERERRG</sequence>
<dbReference type="OrthoDB" id="2835096at2759"/>
<accession>A0A6A4HLU8</accession>
<dbReference type="AlphaFoldDB" id="A0A6A4HLU8"/>
<dbReference type="Proteomes" id="UP000799118">
    <property type="component" value="Unassembled WGS sequence"/>
</dbReference>
<evidence type="ECO:0000313" key="2">
    <source>
        <dbReference type="Proteomes" id="UP000799118"/>
    </source>
</evidence>
<protein>
    <submittedName>
        <fullName evidence="1">Uncharacterized protein</fullName>
    </submittedName>
</protein>
<dbReference type="EMBL" id="ML769488">
    <property type="protein sequence ID" value="KAE9398017.1"/>
    <property type="molecule type" value="Genomic_DNA"/>
</dbReference>
<dbReference type="Gene3D" id="3.80.10.10">
    <property type="entry name" value="Ribonuclease Inhibitor"/>
    <property type="match status" value="1"/>
</dbReference>
<proteinExistence type="predicted"/>
<organism evidence="1 2">
    <name type="scientific">Gymnopus androsaceus JB14</name>
    <dbReference type="NCBI Taxonomy" id="1447944"/>
    <lineage>
        <taxon>Eukaryota</taxon>
        <taxon>Fungi</taxon>
        <taxon>Dikarya</taxon>
        <taxon>Basidiomycota</taxon>
        <taxon>Agaricomycotina</taxon>
        <taxon>Agaricomycetes</taxon>
        <taxon>Agaricomycetidae</taxon>
        <taxon>Agaricales</taxon>
        <taxon>Marasmiineae</taxon>
        <taxon>Omphalotaceae</taxon>
        <taxon>Gymnopus</taxon>
    </lineage>
</organism>
<name>A0A6A4HLU8_9AGAR</name>
<reference evidence="1" key="1">
    <citation type="journal article" date="2019" name="Environ. Microbiol.">
        <title>Fungal ecological strategies reflected in gene transcription - a case study of two litter decomposers.</title>
        <authorList>
            <person name="Barbi F."/>
            <person name="Kohler A."/>
            <person name="Barry K."/>
            <person name="Baskaran P."/>
            <person name="Daum C."/>
            <person name="Fauchery L."/>
            <person name="Ihrmark K."/>
            <person name="Kuo A."/>
            <person name="LaButti K."/>
            <person name="Lipzen A."/>
            <person name="Morin E."/>
            <person name="Grigoriev I.V."/>
            <person name="Henrissat B."/>
            <person name="Lindahl B."/>
            <person name="Martin F."/>
        </authorList>
    </citation>
    <scope>NUCLEOTIDE SEQUENCE</scope>
    <source>
        <strain evidence="1">JB14</strain>
    </source>
</reference>
<evidence type="ECO:0000313" key="1">
    <source>
        <dbReference type="EMBL" id="KAE9398017.1"/>
    </source>
</evidence>
<keyword evidence="2" id="KW-1185">Reference proteome</keyword>
<gene>
    <name evidence="1" type="ORF">BT96DRAFT_995198</name>
</gene>